<feature type="binding site" evidence="9">
    <location>
        <begin position="244"/>
        <end position="248"/>
    </location>
    <ligand>
        <name>FAD</name>
        <dbReference type="ChEBI" id="CHEBI:57692"/>
    </ligand>
</feature>
<dbReference type="PANTHER" id="PTHR43153:SF1">
    <property type="entry name" value="ELECTRON TRANSFER FLAVOPROTEIN SUBUNIT ALPHA, MITOCHONDRIAL"/>
    <property type="match status" value="1"/>
</dbReference>
<dbReference type="Gene3D" id="3.40.50.1220">
    <property type="entry name" value="TPP-binding domain"/>
    <property type="match status" value="1"/>
</dbReference>
<evidence type="ECO:0000313" key="11">
    <source>
        <dbReference type="EMBL" id="AXA58703.1"/>
    </source>
</evidence>
<dbReference type="Proteomes" id="UP000251666">
    <property type="component" value="Chromosome"/>
</dbReference>
<dbReference type="GO" id="GO:0033539">
    <property type="term" value="P:fatty acid beta-oxidation using acyl-CoA dehydrogenase"/>
    <property type="evidence" value="ECO:0007669"/>
    <property type="project" value="TreeGrafter"/>
</dbReference>
<evidence type="ECO:0000256" key="2">
    <source>
        <dbReference type="ARBA" id="ARBA00022448"/>
    </source>
</evidence>
<dbReference type="GO" id="GO:0050660">
    <property type="term" value="F:flavin adenine dinucleotide binding"/>
    <property type="evidence" value="ECO:0007669"/>
    <property type="project" value="InterPro"/>
</dbReference>
<dbReference type="InterPro" id="IPR018206">
    <property type="entry name" value="ETF_asu_C_CS"/>
</dbReference>
<organism evidence="11 12">
    <name type="scientific">Pseudomonas thivervalensis</name>
    <dbReference type="NCBI Taxonomy" id="86265"/>
    <lineage>
        <taxon>Bacteria</taxon>
        <taxon>Pseudomonadati</taxon>
        <taxon>Pseudomonadota</taxon>
        <taxon>Gammaproteobacteria</taxon>
        <taxon>Pseudomonadales</taxon>
        <taxon>Pseudomonadaceae</taxon>
        <taxon>Pseudomonas</taxon>
    </lineage>
</organism>
<dbReference type="AlphaFoldDB" id="A0A2Z4ZLA1"/>
<keyword evidence="3" id="KW-0285">Flavoprotein</keyword>
<accession>A0A2Z4ZLA1</accession>
<dbReference type="Pfam" id="PF00766">
    <property type="entry name" value="ETF_alpha"/>
    <property type="match status" value="1"/>
</dbReference>
<evidence type="ECO:0000256" key="3">
    <source>
        <dbReference type="ARBA" id="ARBA00022630"/>
    </source>
</evidence>
<dbReference type="InterPro" id="IPR033947">
    <property type="entry name" value="ETF_alpha_N"/>
</dbReference>
<evidence type="ECO:0000256" key="8">
    <source>
        <dbReference type="ARBA" id="ARBA00079299"/>
    </source>
</evidence>
<dbReference type="SMART" id="SM00893">
    <property type="entry name" value="ETF"/>
    <property type="match status" value="1"/>
</dbReference>
<dbReference type="GO" id="GO:0009055">
    <property type="term" value="F:electron transfer activity"/>
    <property type="evidence" value="ECO:0007669"/>
    <property type="project" value="InterPro"/>
</dbReference>
<dbReference type="CDD" id="cd01715">
    <property type="entry name" value="ETF_alpha"/>
    <property type="match status" value="1"/>
</dbReference>
<evidence type="ECO:0000313" key="12">
    <source>
        <dbReference type="Proteomes" id="UP000251666"/>
    </source>
</evidence>
<dbReference type="KEGG" id="pthv:CE140_00985"/>
<dbReference type="Gene3D" id="3.40.50.620">
    <property type="entry name" value="HUPs"/>
    <property type="match status" value="1"/>
</dbReference>
<dbReference type="InterPro" id="IPR029035">
    <property type="entry name" value="DHS-like_NAD/FAD-binding_dom"/>
</dbReference>
<evidence type="ECO:0000259" key="10">
    <source>
        <dbReference type="SMART" id="SM00893"/>
    </source>
</evidence>
<dbReference type="InterPro" id="IPR014731">
    <property type="entry name" value="ETF_asu_C"/>
</dbReference>
<dbReference type="InterPro" id="IPR014729">
    <property type="entry name" value="Rossmann-like_a/b/a_fold"/>
</dbReference>
<evidence type="ECO:0000256" key="1">
    <source>
        <dbReference type="ARBA" id="ARBA00005817"/>
    </source>
</evidence>
<protein>
    <recommendedName>
        <fullName evidence="7">Electron transfer flavoprotein subunit alpha</fullName>
    </recommendedName>
    <alternativeName>
        <fullName evidence="8">Electron transfer flavoprotein large subunit</fullName>
    </alternativeName>
</protein>
<dbReference type="EMBL" id="CP022202">
    <property type="protein sequence ID" value="AXA58703.1"/>
    <property type="molecule type" value="Genomic_DNA"/>
</dbReference>
<keyword evidence="2" id="KW-0813">Transport</keyword>
<evidence type="ECO:0000256" key="6">
    <source>
        <dbReference type="ARBA" id="ARBA00025649"/>
    </source>
</evidence>
<evidence type="ECO:0000256" key="7">
    <source>
        <dbReference type="ARBA" id="ARBA00068674"/>
    </source>
</evidence>
<dbReference type="Pfam" id="PF01012">
    <property type="entry name" value="ETF"/>
    <property type="match status" value="1"/>
</dbReference>
<keyword evidence="12" id="KW-1185">Reference proteome</keyword>
<comment type="similarity">
    <text evidence="1">Belongs to the ETF alpha-subunit/FixB family.</text>
</comment>
<evidence type="ECO:0000256" key="4">
    <source>
        <dbReference type="ARBA" id="ARBA00022827"/>
    </source>
</evidence>
<feature type="binding site" evidence="9">
    <location>
        <begin position="230"/>
        <end position="231"/>
    </location>
    <ligand>
        <name>FAD</name>
        <dbReference type="ChEBI" id="CHEBI:57692"/>
    </ligand>
</feature>
<feature type="binding site" evidence="9">
    <location>
        <begin position="261"/>
        <end position="268"/>
    </location>
    <ligand>
        <name>FAD</name>
        <dbReference type="ChEBI" id="CHEBI:57692"/>
    </ligand>
</feature>
<dbReference type="SUPFAM" id="SSF52467">
    <property type="entry name" value="DHS-like NAD/FAD-binding domain"/>
    <property type="match status" value="1"/>
</dbReference>
<dbReference type="FunFam" id="3.40.50.1220:FF:000001">
    <property type="entry name" value="Electron transfer flavoprotein, alpha subunit"/>
    <property type="match status" value="1"/>
</dbReference>
<dbReference type="PANTHER" id="PTHR43153">
    <property type="entry name" value="ELECTRON TRANSFER FLAVOPROTEIN ALPHA"/>
    <property type="match status" value="1"/>
</dbReference>
<dbReference type="SUPFAM" id="SSF52402">
    <property type="entry name" value="Adenine nucleotide alpha hydrolases-like"/>
    <property type="match status" value="1"/>
</dbReference>
<keyword evidence="5" id="KW-0249">Electron transport</keyword>
<proteinExistence type="inferred from homology"/>
<name>A0A2Z4ZLA1_9PSED</name>
<sequence length="312" mass="32119">MRTLVIAEHSAGQLTAGTWSAVTAALALGAETDLLVVGGADASTVAQQAALTQGLDRVLLAQGAMFENVLAENAQPLITSLVADGYTHVVADASSMGRNVLPRVAASLDVGMLSDVTHIVSTDTFQRPIYAGNAIATVQSLDPIKLLTVRASAFAQALSQPQRCEVVAVEGDGQIASNVRFVSEQLTASERPDLSSARVVVSGGRGMQSKENFALIERLADKLGGAVGASRAAVDSGFAANDLQVGQTGKIVAPELYIAAGISGAIQHLAGMSGSKVIVAINQDAEAPIAQVADYMWVADLFEALPALEKAL</sequence>
<feature type="domain" description="Electron transfer flavoprotein alpha/beta-subunit N-terminal" evidence="10">
    <location>
        <begin position="3"/>
        <end position="185"/>
    </location>
</feature>
<gene>
    <name evidence="11" type="ORF">CEQ51_00985</name>
</gene>
<feature type="binding site" evidence="9">
    <location>
        <position position="205"/>
    </location>
    <ligand>
        <name>FAD</name>
        <dbReference type="ChEBI" id="CHEBI:57692"/>
    </ligand>
</feature>
<dbReference type="InterPro" id="IPR014730">
    <property type="entry name" value="ETF_a/b_N"/>
</dbReference>
<comment type="cofactor">
    <cofactor evidence="9">
        <name>FAD</name>
        <dbReference type="ChEBI" id="CHEBI:57692"/>
    </cofactor>
    <text evidence="9">Binds 1 FAD per dimer.</text>
</comment>
<keyword evidence="4 9" id="KW-0274">FAD</keyword>
<dbReference type="RefSeq" id="WP_208666183.1">
    <property type="nucleotide sequence ID" value="NZ_CP022201.1"/>
</dbReference>
<dbReference type="PIRSF" id="PIRSF000089">
    <property type="entry name" value="Electra_flavoP_a"/>
    <property type="match status" value="1"/>
</dbReference>
<evidence type="ECO:0000256" key="9">
    <source>
        <dbReference type="PIRSR" id="PIRSR000089-1"/>
    </source>
</evidence>
<reference evidence="12" key="1">
    <citation type="journal article" date="2021" name="Front. Microbiol.">
        <title>Genomic Analysis of the 1-Aminocyclopropane-1-Carboxylate Deaminase-Producing Pseudomonas thivervalensis SC5 Reveals Its Multifaceted Roles in Soil and in Beneficial Interactions With Plants.</title>
        <authorList>
            <person name="Nascimento F.X."/>
            <person name="Uron P."/>
            <person name="Glick B.R."/>
            <person name="Giachini A."/>
            <person name="Rossi M.J."/>
        </authorList>
    </citation>
    <scope>NUCLEOTIDE SEQUENCE [LARGE SCALE GENOMIC DNA]</scope>
    <source>
        <strain evidence="12">PLM3</strain>
    </source>
</reference>
<feature type="binding site" evidence="9">
    <location>
        <position position="282"/>
    </location>
    <ligand>
        <name>FAD</name>
        <dbReference type="ChEBI" id="CHEBI:57692"/>
    </ligand>
</feature>
<comment type="function">
    <text evidence="6">The electron transfer flavoprotein serves as a specific electron acceptor for other dehydrogenases. It transfers the electrons to the main respiratory chain via ETF-ubiquinone oxidoreductase (ETF dehydrogenase).</text>
</comment>
<evidence type="ECO:0000256" key="5">
    <source>
        <dbReference type="ARBA" id="ARBA00022982"/>
    </source>
</evidence>
<dbReference type="PROSITE" id="PS00696">
    <property type="entry name" value="ETF_ALPHA"/>
    <property type="match status" value="1"/>
</dbReference>
<dbReference type="InterPro" id="IPR001308">
    <property type="entry name" value="ETF_a/FixB"/>
</dbReference>